<keyword evidence="2" id="KW-1185">Reference proteome</keyword>
<organism evidence="1 2">
    <name type="scientific">Oceanobacter antarcticus</name>
    <dbReference type="NCBI Taxonomy" id="3133425"/>
    <lineage>
        <taxon>Bacteria</taxon>
        <taxon>Pseudomonadati</taxon>
        <taxon>Pseudomonadota</taxon>
        <taxon>Gammaproteobacteria</taxon>
        <taxon>Oceanospirillales</taxon>
        <taxon>Oceanospirillaceae</taxon>
        <taxon>Oceanobacter</taxon>
    </lineage>
</organism>
<dbReference type="SUPFAM" id="SSF48452">
    <property type="entry name" value="TPR-like"/>
    <property type="match status" value="1"/>
</dbReference>
<dbReference type="InterPro" id="IPR011990">
    <property type="entry name" value="TPR-like_helical_dom_sf"/>
</dbReference>
<evidence type="ECO:0000313" key="1">
    <source>
        <dbReference type="EMBL" id="MFK4751658.1"/>
    </source>
</evidence>
<accession>A0ABW8NFC8</accession>
<sequence>MARVSRYYLAGLDMPAGWWDWIESGRRALLSGNPQQACDDFHQALNLGYAELDAGPERLSEQSLLAVVTPLLNLVDAYLEAGRAEMALVKLSRCAELVAAHLHEASTPTQRVNVSLARDLLLLEWPVLEQRLCRMRPHLGSFFAAPVWH</sequence>
<dbReference type="RefSeq" id="WP_416205060.1">
    <property type="nucleotide sequence ID" value="NZ_JBBKTX010000004.1"/>
</dbReference>
<dbReference type="EMBL" id="JBBKTX010000004">
    <property type="protein sequence ID" value="MFK4751658.1"/>
    <property type="molecule type" value="Genomic_DNA"/>
</dbReference>
<gene>
    <name evidence="1" type="ORF">WG929_04455</name>
</gene>
<reference evidence="1 2" key="1">
    <citation type="submission" date="2024-03" db="EMBL/GenBank/DDBJ databases">
        <title>High-quality draft genome sequence of Oceanobacter sp. wDCs-4.</title>
        <authorList>
            <person name="Dong C."/>
        </authorList>
    </citation>
    <scope>NUCLEOTIDE SEQUENCE [LARGE SCALE GENOMIC DNA]</scope>
    <source>
        <strain evidence="2">wDCs-4</strain>
    </source>
</reference>
<name>A0ABW8NFC8_9GAMM</name>
<evidence type="ECO:0008006" key="3">
    <source>
        <dbReference type="Google" id="ProtNLM"/>
    </source>
</evidence>
<dbReference type="Proteomes" id="UP001620597">
    <property type="component" value="Unassembled WGS sequence"/>
</dbReference>
<evidence type="ECO:0000313" key="2">
    <source>
        <dbReference type="Proteomes" id="UP001620597"/>
    </source>
</evidence>
<comment type="caution">
    <text evidence="1">The sequence shown here is derived from an EMBL/GenBank/DDBJ whole genome shotgun (WGS) entry which is preliminary data.</text>
</comment>
<proteinExistence type="predicted"/>
<protein>
    <recommendedName>
        <fullName evidence="3">Tetratricopeptide repeat-containing protein</fullName>
    </recommendedName>
</protein>